<reference evidence="1 2" key="1">
    <citation type="submission" date="2013-10" db="EMBL/GenBank/DDBJ databases">
        <title>Antibiotic resistance diversity of beta-lactamase producers in the General Hospital Vienna.</title>
        <authorList>
            <person name="Barisic I."/>
            <person name="Mitteregger D."/>
            <person name="Hirschl A.M."/>
            <person name="Noehammer C."/>
            <person name="Wiesinger-Mayr H."/>
        </authorList>
    </citation>
    <scope>NUCLEOTIDE SEQUENCE [LARGE SCALE GENOMIC DNA]</scope>
    <source>
        <strain evidence="1 2">ISC11</strain>
    </source>
</reference>
<name>A0A7G2IRV0_CITFR</name>
<sequence length="40" mass="4787">MCRWKKLTTTKSKLILKCLRAKQQLRQLKALMQLVTRQLS</sequence>
<comment type="caution">
    <text evidence="1">The sequence shown here is derived from an EMBL/GenBank/DDBJ whole genome shotgun (WGS) entry which is preliminary data.</text>
</comment>
<evidence type="ECO:0000313" key="1">
    <source>
        <dbReference type="EMBL" id="CDL39836.1"/>
    </source>
</evidence>
<organism evidence="1 2">
    <name type="scientific">Citrobacter freundii</name>
    <dbReference type="NCBI Taxonomy" id="546"/>
    <lineage>
        <taxon>Bacteria</taxon>
        <taxon>Pseudomonadati</taxon>
        <taxon>Pseudomonadota</taxon>
        <taxon>Gammaproteobacteria</taxon>
        <taxon>Enterobacterales</taxon>
        <taxon>Enterobacteriaceae</taxon>
        <taxon>Citrobacter</taxon>
        <taxon>Citrobacter freundii complex</taxon>
    </lineage>
</organism>
<dbReference type="EMBL" id="CBWP010000062">
    <property type="protein sequence ID" value="CDL39836.1"/>
    <property type="molecule type" value="Genomic_DNA"/>
</dbReference>
<evidence type="ECO:0000313" key="2">
    <source>
        <dbReference type="Proteomes" id="UP000019194"/>
    </source>
</evidence>
<dbReference type="Proteomes" id="UP000019194">
    <property type="component" value="Unassembled WGS sequence"/>
</dbReference>
<accession>A0A7G2IRV0</accession>
<dbReference type="AlphaFoldDB" id="A0A7G2IRV0"/>
<proteinExistence type="predicted"/>
<protein>
    <submittedName>
        <fullName evidence="1">Uncharacterized protein</fullName>
    </submittedName>
</protein>